<evidence type="ECO:0000313" key="3">
    <source>
        <dbReference type="Proteomes" id="UP000198525"/>
    </source>
</evidence>
<dbReference type="Proteomes" id="UP000198525">
    <property type="component" value="Unassembled WGS sequence"/>
</dbReference>
<accession>A0A1G9AYY9</accession>
<dbReference type="RefSeq" id="WP_089688021.1">
    <property type="nucleotide sequence ID" value="NZ_FNES01000014.1"/>
</dbReference>
<protein>
    <submittedName>
        <fullName evidence="2">Uncharacterized protein</fullName>
    </submittedName>
</protein>
<evidence type="ECO:0000256" key="1">
    <source>
        <dbReference type="SAM" id="MobiDB-lite"/>
    </source>
</evidence>
<keyword evidence="3" id="KW-1185">Reference proteome</keyword>
<proteinExistence type="predicted"/>
<gene>
    <name evidence="2" type="ORF">SAMN04487954_114134</name>
</gene>
<organism evidence="2 3">
    <name type="scientific">Billgrantia gudaonensis</name>
    <dbReference type="NCBI Taxonomy" id="376427"/>
    <lineage>
        <taxon>Bacteria</taxon>
        <taxon>Pseudomonadati</taxon>
        <taxon>Pseudomonadota</taxon>
        <taxon>Gammaproteobacteria</taxon>
        <taxon>Oceanospirillales</taxon>
        <taxon>Halomonadaceae</taxon>
        <taxon>Billgrantia</taxon>
    </lineage>
</organism>
<dbReference type="EMBL" id="FNES01000014">
    <property type="protein sequence ID" value="SDK32453.1"/>
    <property type="molecule type" value="Genomic_DNA"/>
</dbReference>
<dbReference type="STRING" id="376427.SAMN04487954_114134"/>
<reference evidence="2 3" key="1">
    <citation type="submission" date="2016-10" db="EMBL/GenBank/DDBJ databases">
        <authorList>
            <person name="de Groot N.N."/>
        </authorList>
    </citation>
    <scope>NUCLEOTIDE SEQUENCE [LARGE SCALE GENOMIC DNA]</scope>
    <source>
        <strain evidence="2 3">CGMCC 1.6133</strain>
    </source>
</reference>
<name>A0A1G9AYY9_9GAMM</name>
<sequence>MVDRVYERNASDSAPQPPADPSTGYPTAGNPAEGVPATQPGPYWYHMITESLRRVVVEAGMEPDHENLEQVLEAINQLAADRLGLTTHKLTVINGALAMEEI</sequence>
<feature type="region of interest" description="Disordered" evidence="1">
    <location>
        <begin position="1"/>
        <end position="40"/>
    </location>
</feature>
<feature type="compositionally biased region" description="Basic and acidic residues" evidence="1">
    <location>
        <begin position="1"/>
        <end position="10"/>
    </location>
</feature>
<dbReference type="OrthoDB" id="6448205at2"/>
<dbReference type="AlphaFoldDB" id="A0A1G9AYY9"/>
<evidence type="ECO:0000313" key="2">
    <source>
        <dbReference type="EMBL" id="SDK32453.1"/>
    </source>
</evidence>